<dbReference type="GO" id="GO:0005890">
    <property type="term" value="C:sodium:potassium-exchanging ATPase complex"/>
    <property type="evidence" value="ECO:0007669"/>
    <property type="project" value="InterPro"/>
</dbReference>
<dbReference type="AlphaFoldDB" id="A0A1J1I4K7"/>
<comment type="subcellular location">
    <subcellularLocation>
        <location evidence="1">Membrane</location>
        <topology evidence="1">Single-pass type II membrane protein</topology>
    </subcellularLocation>
</comment>
<comment type="similarity">
    <text evidence="2">Belongs to the X(+)/potassium ATPases subunit beta family.</text>
</comment>
<evidence type="ECO:0000256" key="10">
    <source>
        <dbReference type="ARBA" id="ARBA00023098"/>
    </source>
</evidence>
<comment type="similarity">
    <text evidence="3">Belongs to the AB hydrolase superfamily. Lipase family.</text>
</comment>
<keyword evidence="11" id="KW-0472">Membrane</keyword>
<dbReference type="InterPro" id="IPR006693">
    <property type="entry name" value="AB_hydrolase_lipase"/>
</dbReference>
<keyword evidence="7" id="KW-0442">Lipid degradation</keyword>
<dbReference type="Pfam" id="PF04083">
    <property type="entry name" value="Abhydro_lipase"/>
    <property type="match status" value="1"/>
</dbReference>
<dbReference type="OrthoDB" id="7774588at2759"/>
<dbReference type="PANTHER" id="PTHR11005">
    <property type="entry name" value="LYSOSOMAL ACID LIPASE-RELATED"/>
    <property type="match status" value="1"/>
</dbReference>
<proteinExistence type="inferred from homology"/>
<evidence type="ECO:0000256" key="8">
    <source>
        <dbReference type="ARBA" id="ARBA00022968"/>
    </source>
</evidence>
<evidence type="ECO:0000256" key="5">
    <source>
        <dbReference type="ARBA" id="ARBA00022729"/>
    </source>
</evidence>
<evidence type="ECO:0000256" key="1">
    <source>
        <dbReference type="ARBA" id="ARBA00004606"/>
    </source>
</evidence>
<evidence type="ECO:0000313" key="14">
    <source>
        <dbReference type="EMBL" id="CRK93814.1"/>
    </source>
</evidence>
<dbReference type="InterPro" id="IPR029058">
    <property type="entry name" value="AB_hydrolase_fold"/>
</dbReference>
<evidence type="ECO:0000256" key="4">
    <source>
        <dbReference type="ARBA" id="ARBA00022692"/>
    </source>
</evidence>
<keyword evidence="12" id="KW-0325">Glycoprotein</keyword>
<dbReference type="SUPFAM" id="SSF53474">
    <property type="entry name" value="alpha/beta-Hydrolases"/>
    <property type="match status" value="1"/>
</dbReference>
<evidence type="ECO:0000256" key="2">
    <source>
        <dbReference type="ARBA" id="ARBA00005876"/>
    </source>
</evidence>
<dbReference type="STRING" id="568069.A0A1J1I4K7"/>
<protein>
    <submittedName>
        <fullName evidence="14">CLUMA_CG007341, isoform A</fullName>
    </submittedName>
</protein>
<evidence type="ECO:0000256" key="12">
    <source>
        <dbReference type="ARBA" id="ARBA00023180"/>
    </source>
</evidence>
<reference evidence="14 15" key="1">
    <citation type="submission" date="2015-04" db="EMBL/GenBank/DDBJ databases">
        <authorList>
            <person name="Syromyatnikov M.Y."/>
            <person name="Popov V.N."/>
        </authorList>
    </citation>
    <scope>NUCLEOTIDE SEQUENCE [LARGE SCALE GENOMIC DNA]</scope>
</reference>
<dbReference type="InterPro" id="IPR000402">
    <property type="entry name" value="Na/K_ATPase_sub_beta"/>
</dbReference>
<dbReference type="Gene3D" id="2.60.40.1660">
    <property type="entry name" value="Na, k-atpase alpha subunit"/>
    <property type="match status" value="1"/>
</dbReference>
<dbReference type="GO" id="GO:0016787">
    <property type="term" value="F:hydrolase activity"/>
    <property type="evidence" value="ECO:0007669"/>
    <property type="project" value="UniProtKB-KW"/>
</dbReference>
<keyword evidence="15" id="KW-1185">Reference proteome</keyword>
<evidence type="ECO:0000313" key="15">
    <source>
        <dbReference type="Proteomes" id="UP000183832"/>
    </source>
</evidence>
<evidence type="ECO:0000256" key="3">
    <source>
        <dbReference type="ARBA" id="ARBA00010701"/>
    </source>
</evidence>
<dbReference type="FunFam" id="3.40.50.1820:FF:000057">
    <property type="entry name" value="Lipase"/>
    <property type="match status" value="1"/>
</dbReference>
<accession>A0A1J1I4K7</accession>
<keyword evidence="10" id="KW-0443">Lipid metabolism</keyword>
<dbReference type="EMBL" id="CVRI01000038">
    <property type="protein sequence ID" value="CRK93814.1"/>
    <property type="molecule type" value="Genomic_DNA"/>
</dbReference>
<keyword evidence="5" id="KW-0732">Signal</keyword>
<evidence type="ECO:0000256" key="11">
    <source>
        <dbReference type="ARBA" id="ARBA00023136"/>
    </source>
</evidence>
<keyword evidence="9" id="KW-1133">Transmembrane helix</keyword>
<dbReference type="GO" id="GO:0006814">
    <property type="term" value="P:sodium ion transport"/>
    <property type="evidence" value="ECO:0007669"/>
    <property type="project" value="InterPro"/>
</dbReference>
<feature type="domain" description="Partial AB-hydrolase lipase" evidence="13">
    <location>
        <begin position="34"/>
        <end position="90"/>
    </location>
</feature>
<evidence type="ECO:0000259" key="13">
    <source>
        <dbReference type="Pfam" id="PF04083"/>
    </source>
</evidence>
<evidence type="ECO:0000256" key="6">
    <source>
        <dbReference type="ARBA" id="ARBA00022801"/>
    </source>
</evidence>
<evidence type="ECO:0000256" key="9">
    <source>
        <dbReference type="ARBA" id="ARBA00022989"/>
    </source>
</evidence>
<evidence type="ECO:0000256" key="7">
    <source>
        <dbReference type="ARBA" id="ARBA00022963"/>
    </source>
</evidence>
<keyword evidence="4" id="KW-0812">Transmembrane</keyword>
<keyword evidence="8" id="KW-0735">Signal-anchor</keyword>
<gene>
    <name evidence="14" type="primary">similar to Lipase 3</name>
    <name evidence="14" type="ORF">CLUMA_CG007341</name>
</gene>
<dbReference type="InterPro" id="IPR038702">
    <property type="entry name" value="Na/K_ATPase_sub_beta_sf"/>
</dbReference>
<organism evidence="14 15">
    <name type="scientific">Clunio marinus</name>
    <dbReference type="NCBI Taxonomy" id="568069"/>
    <lineage>
        <taxon>Eukaryota</taxon>
        <taxon>Metazoa</taxon>
        <taxon>Ecdysozoa</taxon>
        <taxon>Arthropoda</taxon>
        <taxon>Hexapoda</taxon>
        <taxon>Insecta</taxon>
        <taxon>Pterygota</taxon>
        <taxon>Neoptera</taxon>
        <taxon>Endopterygota</taxon>
        <taxon>Diptera</taxon>
        <taxon>Nematocera</taxon>
        <taxon>Chironomoidea</taxon>
        <taxon>Chironomidae</taxon>
        <taxon>Clunio</taxon>
    </lineage>
</organism>
<dbReference type="Proteomes" id="UP000183832">
    <property type="component" value="Unassembled WGS sequence"/>
</dbReference>
<dbReference type="Gene3D" id="3.40.50.1820">
    <property type="entry name" value="alpha/beta hydrolase"/>
    <property type="match status" value="1"/>
</dbReference>
<sequence length="601" mass="69116">MLRHLVKSYLLFHCLFAIKKFDNFNEDNKDDVLDLIKTAGYKAEAHLVVTEDGYVLKVHRILPKVKGNNIKHPVFLMHGLLAASADYIITGPQTALAFLLSDAGYDVFMGNARGNKHSTRHKTFSTNSKQFWKFSWHEIGFYDLPAMIDFVLNFTRSKQLFYVGHSQGTTSLLVLLSSRPQYNEKIIQAHLMAVSAYRNALPESLFKIQEFQTLFSSNETGFFDFTPLFHMGQVFSDIMCTEKDKKNLEFCLKLVFQLVGKNEKRIEIDTKVLPKLLQHFSPKISVMQMEHYIQLTKSGKFVQYDYGEDNLLHYNTTSPPGYDLKKVVANIYLYHAAHDLLVPISVRKLSVQQLLEQRMSSCLEKCNEFARTPTARIIFWVVILLSSCLFIYRLATTGNTNERLLKVISDKSSDDGALITFSKNSENSYTKKIKEFLAPYKTPSPSRQTCGYELPPTEGKSCDVDLKLFSPCLDEHKPCVFIKLGEKDWKNEFYNVTDLPIDMPKDLKEYITEFKRIYKNIEVAGVSCSGDGPFDIEHIEKMTYIPSMAFHFYNNSGKIQPIEPIIALQLEKNKPGVVIFLKCMLWTRIPETFMFQVLVDY</sequence>
<name>A0A1J1I4K7_9DIPT</name>
<keyword evidence="6" id="KW-0378">Hydrolase</keyword>
<dbReference type="Pfam" id="PF00287">
    <property type="entry name" value="Na_K-ATPase"/>
    <property type="match status" value="1"/>
</dbReference>
<dbReference type="GO" id="GO:0016042">
    <property type="term" value="P:lipid catabolic process"/>
    <property type="evidence" value="ECO:0007669"/>
    <property type="project" value="UniProtKB-KW"/>
</dbReference>
<dbReference type="GO" id="GO:0006813">
    <property type="term" value="P:potassium ion transport"/>
    <property type="evidence" value="ECO:0007669"/>
    <property type="project" value="InterPro"/>
</dbReference>